<dbReference type="RefSeq" id="WP_190014031.1">
    <property type="nucleotide sequence ID" value="NZ_FQZV01000004.1"/>
</dbReference>
<proteinExistence type="predicted"/>
<organism evidence="1 2">
    <name type="scientific">Geosporobacter subterraneus DSM 17957</name>
    <dbReference type="NCBI Taxonomy" id="1121919"/>
    <lineage>
        <taxon>Bacteria</taxon>
        <taxon>Bacillati</taxon>
        <taxon>Bacillota</taxon>
        <taxon>Clostridia</taxon>
        <taxon>Peptostreptococcales</taxon>
        <taxon>Thermotaleaceae</taxon>
        <taxon>Geosporobacter</taxon>
    </lineage>
</organism>
<gene>
    <name evidence="1" type="ORF">SAMN02745975_00268</name>
</gene>
<name>A0A1M6CN44_9FIRM</name>
<evidence type="ECO:0000313" key="2">
    <source>
        <dbReference type="Proteomes" id="UP000184536"/>
    </source>
</evidence>
<keyword evidence="2" id="KW-1185">Reference proteome</keyword>
<dbReference type="AlphaFoldDB" id="A0A1M6CN44"/>
<sequence length="53" mass="6131">MPNIDIPTKRLIQIRPMCRAKATLPEYENADIAEMKTGKVPRTESKLDSLFWI</sequence>
<evidence type="ECO:0000313" key="1">
    <source>
        <dbReference type="EMBL" id="SHI62343.1"/>
    </source>
</evidence>
<protein>
    <submittedName>
        <fullName evidence="1">Uncharacterized protein</fullName>
    </submittedName>
</protein>
<dbReference type="STRING" id="1121919.SAMN02745975_00268"/>
<dbReference type="EMBL" id="FQZV01000004">
    <property type="protein sequence ID" value="SHI62343.1"/>
    <property type="molecule type" value="Genomic_DNA"/>
</dbReference>
<accession>A0A1M6CN44</accession>
<dbReference type="Proteomes" id="UP000184536">
    <property type="component" value="Unassembled WGS sequence"/>
</dbReference>
<reference evidence="2" key="1">
    <citation type="submission" date="2016-11" db="EMBL/GenBank/DDBJ databases">
        <authorList>
            <person name="Varghese N."/>
            <person name="Submissions S."/>
        </authorList>
    </citation>
    <scope>NUCLEOTIDE SEQUENCE [LARGE SCALE GENOMIC DNA]</scope>
    <source>
        <strain evidence="2">DSM 17957</strain>
    </source>
</reference>